<dbReference type="GO" id="GO:0046856">
    <property type="term" value="P:phosphatidylinositol dephosphorylation"/>
    <property type="evidence" value="ECO:0007669"/>
    <property type="project" value="InterPro"/>
</dbReference>
<evidence type="ECO:0000313" key="5">
    <source>
        <dbReference type="EMBL" id="KAJ8471380.1"/>
    </source>
</evidence>
<gene>
    <name evidence="5" type="ORF">OPV22_025723</name>
</gene>
<feature type="compositionally biased region" description="Low complexity" evidence="3">
    <location>
        <begin position="12"/>
        <end position="23"/>
    </location>
</feature>
<dbReference type="GO" id="GO:0034485">
    <property type="term" value="F:phosphatidylinositol-3,4,5-trisphosphate 5-phosphatase activity"/>
    <property type="evidence" value="ECO:0007669"/>
    <property type="project" value="TreeGrafter"/>
</dbReference>
<evidence type="ECO:0000313" key="6">
    <source>
        <dbReference type="Proteomes" id="UP001222027"/>
    </source>
</evidence>
<accession>A0AAV8QI67</accession>
<dbReference type="InterPro" id="IPR036691">
    <property type="entry name" value="Endo/exonu/phosph_ase_sf"/>
</dbReference>
<dbReference type="GO" id="GO:0004445">
    <property type="term" value="F:inositol-polyphosphate 5-phosphatase activity"/>
    <property type="evidence" value="ECO:0007669"/>
    <property type="project" value="InterPro"/>
</dbReference>
<dbReference type="Pfam" id="PF22669">
    <property type="entry name" value="Exo_endo_phos2"/>
    <property type="match status" value="1"/>
</dbReference>
<evidence type="ECO:0000256" key="1">
    <source>
        <dbReference type="ARBA" id="ARBA00010768"/>
    </source>
</evidence>
<feature type="domain" description="Inositol polyphosphate-related phosphatase" evidence="4">
    <location>
        <begin position="13"/>
        <end position="69"/>
    </location>
</feature>
<proteinExistence type="inferred from homology"/>
<dbReference type="InterPro" id="IPR045849">
    <property type="entry name" value="IP5P_plant"/>
</dbReference>
<sequence length="129" mass="14444">MGGQRAQWTFLQPTSTSSTPQTTADTNDHRGGRRNPAWCDRILSFGKGVKLLSYGRSELKLSDHRPVTAIFMAEVEVFCRRKLQKALSLTAAEVEDGQTLPDLDLNHEMGHPVPGEVSCVFYHNKHSFM</sequence>
<dbReference type="AlphaFoldDB" id="A0AAV8QI67"/>
<evidence type="ECO:0000259" key="4">
    <source>
        <dbReference type="Pfam" id="PF22669"/>
    </source>
</evidence>
<feature type="region of interest" description="Disordered" evidence="3">
    <location>
        <begin position="1"/>
        <end position="35"/>
    </location>
</feature>
<dbReference type="InterPro" id="IPR000300">
    <property type="entry name" value="IPPc"/>
</dbReference>
<evidence type="ECO:0000256" key="2">
    <source>
        <dbReference type="ARBA" id="ARBA00022801"/>
    </source>
</evidence>
<reference evidence="5 6" key="1">
    <citation type="submission" date="2022-12" db="EMBL/GenBank/DDBJ databases">
        <title>Chromosome-scale assembly of the Ensete ventricosum genome.</title>
        <authorList>
            <person name="Dussert Y."/>
            <person name="Stocks J."/>
            <person name="Wendawek A."/>
            <person name="Woldeyes F."/>
            <person name="Nichols R.A."/>
            <person name="Borrell J.S."/>
        </authorList>
    </citation>
    <scope>NUCLEOTIDE SEQUENCE [LARGE SCALE GENOMIC DNA]</scope>
    <source>
        <strain evidence="6">cv. Maze</strain>
        <tissue evidence="5">Seeds</tissue>
    </source>
</reference>
<comment type="similarity">
    <text evidence="1">Belongs to the inositol polyphosphate 5-phosphatase family.</text>
</comment>
<organism evidence="5 6">
    <name type="scientific">Ensete ventricosum</name>
    <name type="common">Abyssinian banana</name>
    <name type="synonym">Musa ensete</name>
    <dbReference type="NCBI Taxonomy" id="4639"/>
    <lineage>
        <taxon>Eukaryota</taxon>
        <taxon>Viridiplantae</taxon>
        <taxon>Streptophyta</taxon>
        <taxon>Embryophyta</taxon>
        <taxon>Tracheophyta</taxon>
        <taxon>Spermatophyta</taxon>
        <taxon>Magnoliopsida</taxon>
        <taxon>Liliopsida</taxon>
        <taxon>Zingiberales</taxon>
        <taxon>Musaceae</taxon>
        <taxon>Ensete</taxon>
    </lineage>
</organism>
<dbReference type="PANTHER" id="PTHR45666:SF5">
    <property type="entry name" value="TYPE IV INOSITOL POLYPHOSPHATE 5-PHOSPHATASE 3"/>
    <property type="match status" value="1"/>
</dbReference>
<dbReference type="PANTHER" id="PTHR45666">
    <property type="entry name" value="TYPE IV INOSITOL POLYPHOSPHATE 5-PHOSPHATASE 9"/>
    <property type="match status" value="1"/>
</dbReference>
<keyword evidence="6" id="KW-1185">Reference proteome</keyword>
<dbReference type="Proteomes" id="UP001222027">
    <property type="component" value="Unassembled WGS sequence"/>
</dbReference>
<dbReference type="Gene3D" id="3.60.10.10">
    <property type="entry name" value="Endonuclease/exonuclease/phosphatase"/>
    <property type="match status" value="1"/>
</dbReference>
<feature type="compositionally biased region" description="Polar residues" evidence="3">
    <location>
        <begin position="1"/>
        <end position="11"/>
    </location>
</feature>
<name>A0AAV8QI67_ENSVE</name>
<evidence type="ECO:0000256" key="3">
    <source>
        <dbReference type="SAM" id="MobiDB-lite"/>
    </source>
</evidence>
<dbReference type="SUPFAM" id="SSF56219">
    <property type="entry name" value="DNase I-like"/>
    <property type="match status" value="1"/>
</dbReference>
<keyword evidence="2" id="KW-0378">Hydrolase</keyword>
<dbReference type="EMBL" id="JAQQAF010000007">
    <property type="protein sequence ID" value="KAJ8471380.1"/>
    <property type="molecule type" value="Genomic_DNA"/>
</dbReference>
<comment type="caution">
    <text evidence="5">The sequence shown here is derived from an EMBL/GenBank/DDBJ whole genome shotgun (WGS) entry which is preliminary data.</text>
</comment>
<protein>
    <recommendedName>
        <fullName evidence="4">Inositol polyphosphate-related phosphatase domain-containing protein</fullName>
    </recommendedName>
</protein>
<dbReference type="GO" id="GO:0004439">
    <property type="term" value="F:phosphatidylinositol-4,5-bisphosphate 5-phosphatase activity"/>
    <property type="evidence" value="ECO:0007669"/>
    <property type="project" value="TreeGrafter"/>
</dbReference>